<dbReference type="RefSeq" id="WP_089746516.1">
    <property type="nucleotide sequence ID" value="NZ_FOGF01000014.1"/>
</dbReference>
<feature type="transmembrane region" description="Helical" evidence="1">
    <location>
        <begin position="50"/>
        <end position="68"/>
    </location>
</feature>
<proteinExistence type="predicted"/>
<reference evidence="2 3" key="1">
    <citation type="submission" date="2016-10" db="EMBL/GenBank/DDBJ databases">
        <authorList>
            <person name="de Groot N.N."/>
        </authorList>
    </citation>
    <scope>NUCLEOTIDE SEQUENCE [LARGE SCALE GENOMIC DNA]</scope>
    <source>
        <strain evidence="2 3">DSM 15827</strain>
    </source>
</reference>
<evidence type="ECO:0000313" key="3">
    <source>
        <dbReference type="Proteomes" id="UP000198556"/>
    </source>
</evidence>
<feature type="transmembrane region" description="Helical" evidence="1">
    <location>
        <begin position="74"/>
        <end position="95"/>
    </location>
</feature>
<name>A0A1H9KLF6_9LACT</name>
<keyword evidence="1" id="KW-0812">Transmembrane</keyword>
<feature type="transmembrane region" description="Helical" evidence="1">
    <location>
        <begin position="102"/>
        <end position="119"/>
    </location>
</feature>
<sequence length="274" mass="31680">MTDYKNNLHHLSSIITNPLVALLLTPMNGLLFGTLLALKSSSFSWRPISILFYFLAIVFIQETIYYKANKMKKIVTLMTILITNIFAVTLLIYFWNNFNHEITYLSLIILLLNHVQLFITDTTHGLYYYHVIFKTISYYGLGNFIAYYLLAGAVIPSFVAISLPFILLALSLTNIKQKKHSDNSELKAHSSTYVMQTFLQFIFGIMPLVSYIIIFAMYHNHFTLTGIIFMILTIVCFLFIKVAAKKHLTTKQYLTALQWYALLFTICYAIFYTI</sequence>
<keyword evidence="1" id="KW-0472">Membrane</keyword>
<organism evidence="2 3">
    <name type="scientific">Granulicatella balaenopterae</name>
    <dbReference type="NCBI Taxonomy" id="137733"/>
    <lineage>
        <taxon>Bacteria</taxon>
        <taxon>Bacillati</taxon>
        <taxon>Bacillota</taxon>
        <taxon>Bacilli</taxon>
        <taxon>Lactobacillales</taxon>
        <taxon>Carnobacteriaceae</taxon>
        <taxon>Granulicatella</taxon>
    </lineage>
</organism>
<dbReference type="AlphaFoldDB" id="A0A1H9KLF6"/>
<evidence type="ECO:0000256" key="1">
    <source>
        <dbReference type="SAM" id="Phobius"/>
    </source>
</evidence>
<dbReference type="EMBL" id="FOGF01000014">
    <property type="protein sequence ID" value="SEQ99703.1"/>
    <property type="molecule type" value="Genomic_DNA"/>
</dbReference>
<dbReference type="Proteomes" id="UP000198556">
    <property type="component" value="Unassembled WGS sequence"/>
</dbReference>
<feature type="transmembrane region" description="Helical" evidence="1">
    <location>
        <begin position="145"/>
        <end position="172"/>
    </location>
</feature>
<gene>
    <name evidence="2" type="ORF">SAMN05421767_11429</name>
</gene>
<feature type="transmembrane region" description="Helical" evidence="1">
    <location>
        <begin position="20"/>
        <end position="38"/>
    </location>
</feature>
<feature type="transmembrane region" description="Helical" evidence="1">
    <location>
        <begin position="256"/>
        <end position="273"/>
    </location>
</feature>
<protein>
    <submittedName>
        <fullName evidence="2">Uncharacterized protein</fullName>
    </submittedName>
</protein>
<feature type="transmembrane region" description="Helical" evidence="1">
    <location>
        <begin position="224"/>
        <end position="244"/>
    </location>
</feature>
<accession>A0A1H9KLF6</accession>
<evidence type="ECO:0000313" key="2">
    <source>
        <dbReference type="EMBL" id="SEQ99703.1"/>
    </source>
</evidence>
<dbReference type="STRING" id="137733.SAMN05421767_11429"/>
<keyword evidence="3" id="KW-1185">Reference proteome</keyword>
<keyword evidence="1" id="KW-1133">Transmembrane helix</keyword>
<feature type="transmembrane region" description="Helical" evidence="1">
    <location>
        <begin position="193"/>
        <end position="218"/>
    </location>
</feature>